<dbReference type="Pfam" id="PF03480">
    <property type="entry name" value="DctP"/>
    <property type="match status" value="1"/>
</dbReference>
<proteinExistence type="inferred from homology"/>
<evidence type="ECO:0000256" key="1">
    <source>
        <dbReference type="ARBA" id="ARBA00004196"/>
    </source>
</evidence>
<dbReference type="PANTHER" id="PTHR33376">
    <property type="match status" value="1"/>
</dbReference>
<dbReference type="PROSITE" id="PS51257">
    <property type="entry name" value="PROKAR_LIPOPROTEIN"/>
    <property type="match status" value="1"/>
</dbReference>
<dbReference type="PIRSF" id="PIRSF006470">
    <property type="entry name" value="DctB"/>
    <property type="match status" value="1"/>
</dbReference>
<dbReference type="NCBIfam" id="TIGR00787">
    <property type="entry name" value="dctP"/>
    <property type="match status" value="1"/>
</dbReference>
<reference evidence="6 7" key="1">
    <citation type="submission" date="2017-04" db="EMBL/GenBank/DDBJ databases">
        <title>The whole genome sequencing and assembly of Halobacillus mangrovi strain.</title>
        <authorList>
            <person name="Lee S.-J."/>
            <person name="Park M.-K."/>
            <person name="Kim J.-Y."/>
            <person name="Lee Y.-J."/>
            <person name="Yi H."/>
            <person name="Bahn Y.-S."/>
            <person name="Kim J.F."/>
            <person name="Lee D.-W."/>
        </authorList>
    </citation>
    <scope>NUCLEOTIDE SEQUENCE [LARGE SCALE GENOMIC DNA]</scope>
    <source>
        <strain evidence="6 7">KTB 131</strain>
    </source>
</reference>
<dbReference type="Gene3D" id="3.40.190.170">
    <property type="entry name" value="Bacterial extracellular solute-binding protein, family 7"/>
    <property type="match status" value="1"/>
</dbReference>
<evidence type="ECO:0000256" key="3">
    <source>
        <dbReference type="ARBA" id="ARBA00022448"/>
    </source>
</evidence>
<feature type="signal peptide" evidence="5">
    <location>
        <begin position="1"/>
        <end position="19"/>
    </location>
</feature>
<keyword evidence="7" id="KW-1185">Reference proteome</keyword>
<dbReference type="NCBIfam" id="NF037995">
    <property type="entry name" value="TRAP_S1"/>
    <property type="match status" value="1"/>
</dbReference>
<comment type="subcellular location">
    <subcellularLocation>
        <location evidence="1">Cell envelope</location>
    </subcellularLocation>
</comment>
<name>A0A1W5ZQY7_9BACI</name>
<keyword evidence="3" id="KW-0813">Transport</keyword>
<dbReference type="CDD" id="cd13603">
    <property type="entry name" value="PBP2_TRAP_Siap_TeaA_like"/>
    <property type="match status" value="1"/>
</dbReference>
<dbReference type="InterPro" id="IPR018389">
    <property type="entry name" value="DctP_fam"/>
</dbReference>
<gene>
    <name evidence="6" type="ORF">HM131_02140</name>
</gene>
<dbReference type="GO" id="GO:0030288">
    <property type="term" value="C:outer membrane-bounded periplasmic space"/>
    <property type="evidence" value="ECO:0007669"/>
    <property type="project" value="InterPro"/>
</dbReference>
<evidence type="ECO:0000256" key="2">
    <source>
        <dbReference type="ARBA" id="ARBA00009023"/>
    </source>
</evidence>
<dbReference type="AlphaFoldDB" id="A0A1W5ZQY7"/>
<dbReference type="InterPro" id="IPR038404">
    <property type="entry name" value="TRAP_DctP_sf"/>
</dbReference>
<dbReference type="EMBL" id="CP020772">
    <property type="protein sequence ID" value="ARI75699.1"/>
    <property type="molecule type" value="Genomic_DNA"/>
</dbReference>
<evidence type="ECO:0000256" key="5">
    <source>
        <dbReference type="SAM" id="SignalP"/>
    </source>
</evidence>
<evidence type="ECO:0000256" key="4">
    <source>
        <dbReference type="ARBA" id="ARBA00022729"/>
    </source>
</evidence>
<protein>
    <submittedName>
        <fullName evidence="6">C4-dicarboxylate ABC transporter substrate-binding protein</fullName>
    </submittedName>
</protein>
<evidence type="ECO:0000313" key="6">
    <source>
        <dbReference type="EMBL" id="ARI75699.1"/>
    </source>
</evidence>
<evidence type="ECO:0000313" key="7">
    <source>
        <dbReference type="Proteomes" id="UP000192527"/>
    </source>
</evidence>
<dbReference type="STRING" id="402384.HM131_02140"/>
<accession>A0A1W5ZQY7</accession>
<dbReference type="PANTHER" id="PTHR33376:SF4">
    <property type="entry name" value="SIALIC ACID-BINDING PERIPLASMIC PROTEIN SIAP"/>
    <property type="match status" value="1"/>
</dbReference>
<keyword evidence="4 5" id="KW-0732">Signal</keyword>
<dbReference type="Proteomes" id="UP000192527">
    <property type="component" value="Chromosome"/>
</dbReference>
<dbReference type="GO" id="GO:0055085">
    <property type="term" value="P:transmembrane transport"/>
    <property type="evidence" value="ECO:0007669"/>
    <property type="project" value="InterPro"/>
</dbReference>
<dbReference type="KEGG" id="hmn:HM131_02140"/>
<sequence>MKRLIVLLLTLVLVLAACGGGGDSASNAEDGEFKEQTWKIGFNTVEGSVRDVAAKKFKETVEAETDGAVTVEIYPNEELGSAQEMIESVQVGALDMQIAGANMMANTIPEYATLSLPFLVKDFDEAHAVLDSEIGDKLKAMGEEQGIKVLSDVELGFAQITNNVHPINKPEDLEGLKMRSPNDKSLIETFKALGSSVSTMPFTEVYLALSQGVVDGQFNPLDAIYETKFHEVQDHLALLNLTYYYSYFIMNQGAFDGLDPELQKIVQKAANEARDASYEFTANKDEEMLKQMEDSFVEITEPDVAPFQEAVKPVYTKMEDVIDPELIKEVETFLEEYRSEQ</sequence>
<comment type="similarity">
    <text evidence="2">Belongs to the bacterial solute-binding protein 7 family.</text>
</comment>
<organism evidence="6 7">
    <name type="scientific">Halobacillus mangrovi</name>
    <dbReference type="NCBI Taxonomy" id="402384"/>
    <lineage>
        <taxon>Bacteria</taxon>
        <taxon>Bacillati</taxon>
        <taxon>Bacillota</taxon>
        <taxon>Bacilli</taxon>
        <taxon>Bacillales</taxon>
        <taxon>Bacillaceae</taxon>
        <taxon>Halobacillus</taxon>
    </lineage>
</organism>
<dbReference type="RefSeq" id="WP_085027487.1">
    <property type="nucleotide sequence ID" value="NZ_CP020772.1"/>
</dbReference>
<dbReference type="OrthoDB" id="9776801at2"/>
<feature type="chain" id="PRO_5039004616" evidence="5">
    <location>
        <begin position="20"/>
        <end position="341"/>
    </location>
</feature>
<dbReference type="InterPro" id="IPR004682">
    <property type="entry name" value="TRAP_DctP"/>
</dbReference>